<sequence>MWVGAGPRSGSGCEVRIIRQCHYRPFFGTVAAMQRSARVSALMRPFWPRHLQSGFGVFTCPLEQKQGIDWHIMALRSIGWHGMAWHDMALRRVAFELNHVPWFKCGKEGAAW</sequence>
<comment type="caution">
    <text evidence="1">The sequence shown here is derived from an EMBL/GenBank/DDBJ whole genome shotgun (WGS) entry which is preliminary data.</text>
</comment>
<keyword evidence="2" id="KW-1185">Reference proteome</keyword>
<dbReference type="Proteomes" id="UP000813444">
    <property type="component" value="Unassembled WGS sequence"/>
</dbReference>
<gene>
    <name evidence="1" type="ORF">B0I35DRAFT_428274</name>
</gene>
<proteinExistence type="predicted"/>
<name>A0A8K0SS25_9HYPO</name>
<dbReference type="EMBL" id="JAGPNK010000005">
    <property type="protein sequence ID" value="KAH7320981.1"/>
    <property type="molecule type" value="Genomic_DNA"/>
</dbReference>
<protein>
    <submittedName>
        <fullName evidence="1">Uncharacterized protein</fullName>
    </submittedName>
</protein>
<evidence type="ECO:0000313" key="2">
    <source>
        <dbReference type="Proteomes" id="UP000813444"/>
    </source>
</evidence>
<dbReference type="AlphaFoldDB" id="A0A8K0SS25"/>
<organism evidence="1 2">
    <name type="scientific">Stachybotrys elegans</name>
    <dbReference type="NCBI Taxonomy" id="80388"/>
    <lineage>
        <taxon>Eukaryota</taxon>
        <taxon>Fungi</taxon>
        <taxon>Dikarya</taxon>
        <taxon>Ascomycota</taxon>
        <taxon>Pezizomycotina</taxon>
        <taxon>Sordariomycetes</taxon>
        <taxon>Hypocreomycetidae</taxon>
        <taxon>Hypocreales</taxon>
        <taxon>Stachybotryaceae</taxon>
        <taxon>Stachybotrys</taxon>
    </lineage>
</organism>
<accession>A0A8K0SS25</accession>
<evidence type="ECO:0000313" key="1">
    <source>
        <dbReference type="EMBL" id="KAH7320981.1"/>
    </source>
</evidence>
<reference evidence="1" key="1">
    <citation type="journal article" date="2021" name="Nat. Commun.">
        <title>Genetic determinants of endophytism in the Arabidopsis root mycobiome.</title>
        <authorList>
            <person name="Mesny F."/>
            <person name="Miyauchi S."/>
            <person name="Thiergart T."/>
            <person name="Pickel B."/>
            <person name="Atanasova L."/>
            <person name="Karlsson M."/>
            <person name="Huettel B."/>
            <person name="Barry K.W."/>
            <person name="Haridas S."/>
            <person name="Chen C."/>
            <person name="Bauer D."/>
            <person name="Andreopoulos W."/>
            <person name="Pangilinan J."/>
            <person name="LaButti K."/>
            <person name="Riley R."/>
            <person name="Lipzen A."/>
            <person name="Clum A."/>
            <person name="Drula E."/>
            <person name="Henrissat B."/>
            <person name="Kohler A."/>
            <person name="Grigoriev I.V."/>
            <person name="Martin F.M."/>
            <person name="Hacquard S."/>
        </authorList>
    </citation>
    <scope>NUCLEOTIDE SEQUENCE</scope>
    <source>
        <strain evidence="1">MPI-CAGE-CH-0235</strain>
    </source>
</reference>